<keyword evidence="4 7" id="KW-0808">Transferase</keyword>
<dbReference type="OrthoDB" id="9805629at2"/>
<keyword evidence="8" id="KW-1185">Reference proteome</keyword>
<dbReference type="InterPro" id="IPR029063">
    <property type="entry name" value="SAM-dependent_MTases_sf"/>
</dbReference>
<protein>
    <recommendedName>
        <fullName evidence="2">site-specific DNA-methyltransferase (adenine-specific)</fullName>
        <ecNumber evidence="2">2.1.1.72</ecNumber>
    </recommendedName>
</protein>
<dbReference type="InterPro" id="IPR012327">
    <property type="entry name" value="MeTrfase_D12"/>
</dbReference>
<dbReference type="GO" id="GO:0009007">
    <property type="term" value="F:site-specific DNA-methyltransferase (adenine-specific) activity"/>
    <property type="evidence" value="ECO:0007669"/>
    <property type="project" value="UniProtKB-EC"/>
</dbReference>
<dbReference type="InterPro" id="IPR012263">
    <property type="entry name" value="M_m6A_EcoRV"/>
</dbReference>
<dbReference type="EC" id="2.1.1.72" evidence="2"/>
<evidence type="ECO:0000256" key="6">
    <source>
        <dbReference type="ARBA" id="ARBA00047942"/>
    </source>
</evidence>
<keyword evidence="5" id="KW-0949">S-adenosyl-L-methionine</keyword>
<dbReference type="PIRSF" id="PIRSF000398">
    <property type="entry name" value="M_m6A_EcoRV"/>
    <property type="match status" value="1"/>
</dbReference>
<dbReference type="GO" id="GO:0043565">
    <property type="term" value="F:sequence-specific DNA binding"/>
    <property type="evidence" value="ECO:0007669"/>
    <property type="project" value="TreeGrafter"/>
</dbReference>
<dbReference type="GO" id="GO:1904047">
    <property type="term" value="F:S-adenosyl-L-methionine binding"/>
    <property type="evidence" value="ECO:0007669"/>
    <property type="project" value="TreeGrafter"/>
</dbReference>
<evidence type="ECO:0000313" key="7">
    <source>
        <dbReference type="EMBL" id="PSU42624.1"/>
    </source>
</evidence>
<keyword evidence="3 7" id="KW-0489">Methyltransferase</keyword>
<proteinExistence type="inferred from homology"/>
<dbReference type="AlphaFoldDB" id="A0A2T3J642"/>
<dbReference type="GO" id="GO:0032259">
    <property type="term" value="P:methylation"/>
    <property type="evidence" value="ECO:0007669"/>
    <property type="project" value="UniProtKB-KW"/>
</dbReference>
<dbReference type="Pfam" id="PF02086">
    <property type="entry name" value="MethyltransfD12"/>
    <property type="match status" value="1"/>
</dbReference>
<dbReference type="GO" id="GO:0006298">
    <property type="term" value="P:mismatch repair"/>
    <property type="evidence" value="ECO:0007669"/>
    <property type="project" value="TreeGrafter"/>
</dbReference>
<dbReference type="EMBL" id="PYMJ01000064">
    <property type="protein sequence ID" value="PSU42624.1"/>
    <property type="molecule type" value="Genomic_DNA"/>
</dbReference>
<dbReference type="PANTHER" id="PTHR30481">
    <property type="entry name" value="DNA ADENINE METHYLASE"/>
    <property type="match status" value="1"/>
</dbReference>
<evidence type="ECO:0000256" key="2">
    <source>
        <dbReference type="ARBA" id="ARBA00011900"/>
    </source>
</evidence>
<evidence type="ECO:0000256" key="4">
    <source>
        <dbReference type="ARBA" id="ARBA00022679"/>
    </source>
</evidence>
<sequence length="289" mass="33252">MRFFSPLRYPGGKGKLSYYIKSIIVENSLHDGTYIEPYAGGSAIALELLLEDYMKNIVINDYDPAIYAFWETVVNNSEQLCSKISTTKISMDTWNRSKSIINNIHENSLLDIAFSTFFLNRTNRSGILKAGVIGGKSQSGKWKMDARFNKIDLISRIEKIANYSSRIQVLNYDCVKLIEKKIVNISDDALFYLDPPYYVKGQVLYRNYYNHSDHIEVMNAISKSKIKNWLVSYDNVNEIKEMYSKFRKKTYSLQYSAQSKVLGSEVMIYSDNIKIPTNVIGKYSSDLLK</sequence>
<dbReference type="SUPFAM" id="SSF53335">
    <property type="entry name" value="S-adenosyl-L-methionine-dependent methyltransferases"/>
    <property type="match status" value="1"/>
</dbReference>
<gene>
    <name evidence="7" type="ORF">C9J12_28765</name>
</gene>
<dbReference type="Gene3D" id="1.10.1020.10">
    <property type="entry name" value="Adenine-specific Methyltransferase, Domain 2"/>
    <property type="match status" value="1"/>
</dbReference>
<evidence type="ECO:0000256" key="1">
    <source>
        <dbReference type="ARBA" id="ARBA00006594"/>
    </source>
</evidence>
<dbReference type="Gene3D" id="3.40.50.150">
    <property type="entry name" value="Vaccinia Virus protein VP39"/>
    <property type="match status" value="1"/>
</dbReference>
<dbReference type="Proteomes" id="UP000240987">
    <property type="component" value="Unassembled WGS sequence"/>
</dbReference>
<name>A0A2T3J642_9GAMM</name>
<comment type="catalytic activity">
    <reaction evidence="6">
        <text>a 2'-deoxyadenosine in DNA + S-adenosyl-L-methionine = an N(6)-methyl-2'-deoxyadenosine in DNA + S-adenosyl-L-homocysteine + H(+)</text>
        <dbReference type="Rhea" id="RHEA:15197"/>
        <dbReference type="Rhea" id="RHEA-COMP:12418"/>
        <dbReference type="Rhea" id="RHEA-COMP:12419"/>
        <dbReference type="ChEBI" id="CHEBI:15378"/>
        <dbReference type="ChEBI" id="CHEBI:57856"/>
        <dbReference type="ChEBI" id="CHEBI:59789"/>
        <dbReference type="ChEBI" id="CHEBI:90615"/>
        <dbReference type="ChEBI" id="CHEBI:90616"/>
        <dbReference type="EC" id="2.1.1.72"/>
    </reaction>
</comment>
<accession>A0A2T3J642</accession>
<dbReference type="InterPro" id="IPR023095">
    <property type="entry name" value="Ade_MeTrfase_dom_2"/>
</dbReference>
<evidence type="ECO:0000256" key="3">
    <source>
        <dbReference type="ARBA" id="ARBA00022603"/>
    </source>
</evidence>
<dbReference type="RefSeq" id="WP_107246690.1">
    <property type="nucleotide sequence ID" value="NZ_PYMJ01000064.1"/>
</dbReference>
<evidence type="ECO:0000256" key="5">
    <source>
        <dbReference type="ARBA" id="ARBA00022691"/>
    </source>
</evidence>
<dbReference type="GO" id="GO:0009307">
    <property type="term" value="P:DNA restriction-modification system"/>
    <property type="evidence" value="ECO:0007669"/>
    <property type="project" value="InterPro"/>
</dbReference>
<dbReference type="PRINTS" id="PR00505">
    <property type="entry name" value="D12N6MTFRASE"/>
</dbReference>
<comment type="caution">
    <text evidence="7">The sequence shown here is derived from an EMBL/GenBank/DDBJ whole genome shotgun (WGS) entry which is preliminary data.</text>
</comment>
<evidence type="ECO:0000313" key="8">
    <source>
        <dbReference type="Proteomes" id="UP000240987"/>
    </source>
</evidence>
<reference evidence="7 8" key="1">
    <citation type="submission" date="2018-01" db="EMBL/GenBank/DDBJ databases">
        <title>Whole genome sequencing of Histamine producing bacteria.</title>
        <authorList>
            <person name="Butler K."/>
        </authorList>
    </citation>
    <scope>NUCLEOTIDE SEQUENCE [LARGE SCALE GENOMIC DNA]</scope>
    <source>
        <strain evidence="7 8">JCM 12947</strain>
    </source>
</reference>
<dbReference type="PANTHER" id="PTHR30481:SF2">
    <property type="entry name" value="SITE-SPECIFIC DNA-METHYLTRANSFERASE (ADENINE-SPECIFIC)"/>
    <property type="match status" value="1"/>
</dbReference>
<comment type="similarity">
    <text evidence="1">Belongs to the N(4)/N(6)-methyltransferase family.</text>
</comment>
<organism evidence="7 8">
    <name type="scientific">Photobacterium frigidiphilum</name>
    <dbReference type="NCBI Taxonomy" id="264736"/>
    <lineage>
        <taxon>Bacteria</taxon>
        <taxon>Pseudomonadati</taxon>
        <taxon>Pseudomonadota</taxon>
        <taxon>Gammaproteobacteria</taxon>
        <taxon>Vibrionales</taxon>
        <taxon>Vibrionaceae</taxon>
        <taxon>Photobacterium</taxon>
    </lineage>
</organism>